<evidence type="ECO:0008006" key="5">
    <source>
        <dbReference type="Google" id="ProtNLM"/>
    </source>
</evidence>
<accession>A0A0W0FJQ8</accession>
<feature type="transmembrane region" description="Helical" evidence="2">
    <location>
        <begin position="222"/>
        <end position="244"/>
    </location>
</feature>
<reference evidence="3 4" key="1">
    <citation type="submission" date="2015-12" db="EMBL/GenBank/DDBJ databases">
        <title>Draft genome sequence of Moniliophthora roreri, the causal agent of frosty pod rot of cacao.</title>
        <authorList>
            <person name="Aime M.C."/>
            <person name="Diaz-Valderrama J.R."/>
            <person name="Kijpornyongpan T."/>
            <person name="Phillips-Mora W."/>
        </authorList>
    </citation>
    <scope>NUCLEOTIDE SEQUENCE [LARGE SCALE GENOMIC DNA]</scope>
    <source>
        <strain evidence="3 4">MCA 2952</strain>
    </source>
</reference>
<protein>
    <recommendedName>
        <fullName evidence="5">MARVEL domain-containing protein</fullName>
    </recommendedName>
</protein>
<name>A0A0W0FJQ8_MONRR</name>
<dbReference type="eggNOG" id="ENOG502SNH1">
    <property type="taxonomic scope" value="Eukaryota"/>
</dbReference>
<feature type="transmembrane region" description="Helical" evidence="2">
    <location>
        <begin position="330"/>
        <end position="350"/>
    </location>
</feature>
<organism evidence="3 4">
    <name type="scientific">Moniliophthora roreri</name>
    <name type="common">Frosty pod rot fungus</name>
    <name type="synonym">Monilia roreri</name>
    <dbReference type="NCBI Taxonomy" id="221103"/>
    <lineage>
        <taxon>Eukaryota</taxon>
        <taxon>Fungi</taxon>
        <taxon>Dikarya</taxon>
        <taxon>Basidiomycota</taxon>
        <taxon>Agaricomycotina</taxon>
        <taxon>Agaricomycetes</taxon>
        <taxon>Agaricomycetidae</taxon>
        <taxon>Agaricales</taxon>
        <taxon>Marasmiineae</taxon>
        <taxon>Marasmiaceae</taxon>
        <taxon>Moniliophthora</taxon>
    </lineage>
</organism>
<feature type="transmembrane region" description="Helical" evidence="2">
    <location>
        <begin position="276"/>
        <end position="295"/>
    </location>
</feature>
<keyword evidence="2" id="KW-1133">Transmembrane helix</keyword>
<feature type="transmembrane region" description="Helical" evidence="2">
    <location>
        <begin position="79"/>
        <end position="97"/>
    </location>
</feature>
<dbReference type="AlphaFoldDB" id="A0A0W0FJQ8"/>
<gene>
    <name evidence="3" type="ORF">WG66_10788</name>
</gene>
<sequence length="437" mass="48282">MPSLFNIIRGVIFASAILFSIICLAMAGHFQNVLAASDLTRFVPFAIFVCSASLFIITVLLSCSLALKERNPISTRIEIVCLGLAGILWLVLGVYLTTSESQDADVECFASETATQPLDPSAAMFHTDQYQAMYRVLMIFALLNAILLLASFTGLLSLAWRKHKQGDQHMWYGPVTSCAWFNSYSKPTKRSGRSQQSGGILPTNHRSQSHRYTEAPVRKHSIAVFLLSATVLGLAAHFAAVFLPSLHHDFTIFALIVPSLTIFVFLLTLQWAQPRIEAPVLFILGVLWLATGAWTTDVVGNRQCDATDPSAREGRISARQYCYETKVIQAFSWMLFILFVIAFIILLSLVSQAQRFGRWNIWAEPIQELGWFGEWPGFYNTHQPQPGMMQHSGYVPYGYPLQAGPGIAQQPGQTIIVQPSATGGPPTVTQIPLGSHA</sequence>
<feature type="transmembrane region" description="Helical" evidence="2">
    <location>
        <begin position="7"/>
        <end position="30"/>
    </location>
</feature>
<comment type="caution">
    <text evidence="3">The sequence shown here is derived from an EMBL/GenBank/DDBJ whole genome shotgun (WGS) entry which is preliminary data.</text>
</comment>
<keyword evidence="2" id="KW-0812">Transmembrane</keyword>
<feature type="transmembrane region" description="Helical" evidence="2">
    <location>
        <begin position="136"/>
        <end position="160"/>
    </location>
</feature>
<evidence type="ECO:0000313" key="4">
    <source>
        <dbReference type="Proteomes" id="UP000054988"/>
    </source>
</evidence>
<evidence type="ECO:0000313" key="3">
    <source>
        <dbReference type="EMBL" id="KTB36577.1"/>
    </source>
</evidence>
<keyword evidence="2" id="KW-0472">Membrane</keyword>
<feature type="transmembrane region" description="Helical" evidence="2">
    <location>
        <begin position="42"/>
        <end position="67"/>
    </location>
</feature>
<feature type="region of interest" description="Disordered" evidence="1">
    <location>
        <begin position="189"/>
        <end position="209"/>
    </location>
</feature>
<dbReference type="Proteomes" id="UP000054988">
    <property type="component" value="Unassembled WGS sequence"/>
</dbReference>
<proteinExistence type="predicted"/>
<dbReference type="EMBL" id="LATX01001892">
    <property type="protein sequence ID" value="KTB36577.1"/>
    <property type="molecule type" value="Genomic_DNA"/>
</dbReference>
<evidence type="ECO:0000256" key="2">
    <source>
        <dbReference type="SAM" id="Phobius"/>
    </source>
</evidence>
<evidence type="ECO:0000256" key="1">
    <source>
        <dbReference type="SAM" id="MobiDB-lite"/>
    </source>
</evidence>
<feature type="transmembrane region" description="Helical" evidence="2">
    <location>
        <begin position="250"/>
        <end position="269"/>
    </location>
</feature>